<evidence type="ECO:0000313" key="2">
    <source>
        <dbReference type="Proteomes" id="UP000634136"/>
    </source>
</evidence>
<dbReference type="Proteomes" id="UP000634136">
    <property type="component" value="Unassembled WGS sequence"/>
</dbReference>
<proteinExistence type="predicted"/>
<dbReference type="AlphaFoldDB" id="A0A834TB72"/>
<evidence type="ECO:0000313" key="1">
    <source>
        <dbReference type="EMBL" id="KAF7817975.1"/>
    </source>
</evidence>
<comment type="caution">
    <text evidence="1">The sequence shown here is derived from an EMBL/GenBank/DDBJ whole genome shotgun (WGS) entry which is preliminary data.</text>
</comment>
<keyword evidence="2" id="KW-1185">Reference proteome</keyword>
<gene>
    <name evidence="1" type="ORF">G2W53_023430</name>
</gene>
<reference evidence="1" key="1">
    <citation type="submission" date="2020-09" db="EMBL/GenBank/DDBJ databases">
        <title>Genome-Enabled Discovery of Anthraquinone Biosynthesis in Senna tora.</title>
        <authorList>
            <person name="Kang S.-H."/>
            <person name="Pandey R.P."/>
            <person name="Lee C.-M."/>
            <person name="Sim J.-S."/>
            <person name="Jeong J.-T."/>
            <person name="Choi B.-S."/>
            <person name="Jung M."/>
            <person name="Ginzburg D."/>
            <person name="Zhao K."/>
            <person name="Won S.Y."/>
            <person name="Oh T.-J."/>
            <person name="Yu Y."/>
            <person name="Kim N.-H."/>
            <person name="Lee O.R."/>
            <person name="Lee T.-H."/>
            <person name="Bashyal P."/>
            <person name="Kim T.-S."/>
            <person name="Lee W.-H."/>
            <person name="Kawkins C."/>
            <person name="Kim C.-K."/>
            <person name="Kim J.S."/>
            <person name="Ahn B.O."/>
            <person name="Rhee S.Y."/>
            <person name="Sohng J.K."/>
        </authorList>
    </citation>
    <scope>NUCLEOTIDE SEQUENCE</scope>
    <source>
        <tissue evidence="1">Leaf</tissue>
    </source>
</reference>
<organism evidence="1 2">
    <name type="scientific">Senna tora</name>
    <dbReference type="NCBI Taxonomy" id="362788"/>
    <lineage>
        <taxon>Eukaryota</taxon>
        <taxon>Viridiplantae</taxon>
        <taxon>Streptophyta</taxon>
        <taxon>Embryophyta</taxon>
        <taxon>Tracheophyta</taxon>
        <taxon>Spermatophyta</taxon>
        <taxon>Magnoliopsida</taxon>
        <taxon>eudicotyledons</taxon>
        <taxon>Gunneridae</taxon>
        <taxon>Pentapetalae</taxon>
        <taxon>rosids</taxon>
        <taxon>fabids</taxon>
        <taxon>Fabales</taxon>
        <taxon>Fabaceae</taxon>
        <taxon>Caesalpinioideae</taxon>
        <taxon>Cassia clade</taxon>
        <taxon>Senna</taxon>
    </lineage>
</organism>
<dbReference type="EMBL" id="JAAIUW010000008">
    <property type="protein sequence ID" value="KAF7817975.1"/>
    <property type="molecule type" value="Genomic_DNA"/>
</dbReference>
<name>A0A834TB72_9FABA</name>
<accession>A0A834TB72</accession>
<sequence length="20" mass="2358">MEVMKLEERECFEEGVKEAA</sequence>
<protein>
    <submittedName>
        <fullName evidence="1">Uncharacterized protein</fullName>
    </submittedName>
</protein>